<protein>
    <submittedName>
        <fullName evidence="2">Uncharacterized protein</fullName>
    </submittedName>
</protein>
<dbReference type="AlphaFoldDB" id="A0A6M0S810"/>
<reference evidence="2 3" key="1">
    <citation type="journal article" date="2020" name="Microb. Ecol.">
        <title>Ecogenomics of the Marine Benthic Filamentous Cyanobacterium Adonisia.</title>
        <authorList>
            <person name="Walter J.M."/>
            <person name="Coutinho F.H."/>
            <person name="Leomil L."/>
            <person name="Hargreaves P.I."/>
            <person name="Campeao M.E."/>
            <person name="Vieira V.V."/>
            <person name="Silva B.S."/>
            <person name="Fistarol G.O."/>
            <person name="Salomon P.S."/>
            <person name="Sawabe T."/>
            <person name="Mino S."/>
            <person name="Hosokawa M."/>
            <person name="Miyashita H."/>
            <person name="Maruyama F."/>
            <person name="van Verk M.C."/>
            <person name="Dutilh B.E."/>
            <person name="Thompson C.C."/>
            <person name="Thompson F.L."/>
        </authorList>
    </citation>
    <scope>NUCLEOTIDE SEQUENCE [LARGE SCALE GENOMIC DNA]</scope>
    <source>
        <strain evidence="2 3">CCMR0082</strain>
    </source>
</reference>
<dbReference type="EMBL" id="QZCE01000002">
    <property type="protein sequence ID" value="NEZ64615.1"/>
    <property type="molecule type" value="Genomic_DNA"/>
</dbReference>
<comment type="caution">
    <text evidence="2">The sequence shown here is derived from an EMBL/GenBank/DDBJ whole genome shotgun (WGS) entry which is preliminary data.</text>
</comment>
<keyword evidence="1" id="KW-1133">Transmembrane helix</keyword>
<dbReference type="Proteomes" id="UP000473574">
    <property type="component" value="Unassembled WGS sequence"/>
</dbReference>
<evidence type="ECO:0000313" key="2">
    <source>
        <dbReference type="EMBL" id="NEZ64615.1"/>
    </source>
</evidence>
<accession>A0A6M0S810</accession>
<proteinExistence type="predicted"/>
<organism evidence="2 3">
    <name type="scientific">Adonisia turfae CCMR0082</name>
    <dbReference type="NCBI Taxonomy" id="2304604"/>
    <lineage>
        <taxon>Bacteria</taxon>
        <taxon>Bacillati</taxon>
        <taxon>Cyanobacteriota</taxon>
        <taxon>Adonisia</taxon>
        <taxon>Adonisia turfae</taxon>
    </lineage>
</organism>
<keyword evidence="1" id="KW-0812">Transmembrane</keyword>
<gene>
    <name evidence="2" type="ORF">D0962_17780</name>
</gene>
<evidence type="ECO:0000313" key="3">
    <source>
        <dbReference type="Proteomes" id="UP000473574"/>
    </source>
</evidence>
<sequence>MLVDIIEVTAQGLAMSSSKNPLNSPIIKFFCIFIFALLCVIVWGYFVAPQSENSSVDGSTDQTEIEVRLDVDQVAEKTPEEVVSILGEPSSQETVTPSNTPCPCDKFIYRGGKVEIVYINGKADWITAKYPPSLIKGEGPFLSVDQFPSYSFVKVKTP</sequence>
<name>A0A6M0S810_9CYAN</name>
<keyword evidence="1" id="KW-0472">Membrane</keyword>
<dbReference type="RefSeq" id="WP_163665028.1">
    <property type="nucleotide sequence ID" value="NZ_QZCE01000002.1"/>
</dbReference>
<feature type="transmembrane region" description="Helical" evidence="1">
    <location>
        <begin position="26"/>
        <end position="46"/>
    </location>
</feature>
<evidence type="ECO:0000256" key="1">
    <source>
        <dbReference type="SAM" id="Phobius"/>
    </source>
</evidence>